<reference evidence="1 2" key="1">
    <citation type="submission" date="2020-08" db="EMBL/GenBank/DDBJ databases">
        <title>Sequencing the genomes of 1000 actinobacteria strains.</title>
        <authorList>
            <person name="Klenk H.-P."/>
        </authorList>
    </citation>
    <scope>NUCLEOTIDE SEQUENCE [LARGE SCALE GENOMIC DNA]</scope>
    <source>
        <strain evidence="1 2">DSM 45582</strain>
    </source>
</reference>
<sequence>MAVRETDLLCHELLLRLAGRLPDRHLWRYRDWLAGGAADVLARSLPATLVRERVALSDADHRRLAEALLPLGADPSVVHAVLPGADPDRYTFRAESHVDDKGDPAVLVLGATLRGRQGVRETRSSWRHLPGTRPKRIILVTGSADPVELTSELQRILRALGDTEPCVEVLPPEVEPTAYHRAALAESALVCLGADELVGHRG</sequence>
<protein>
    <submittedName>
        <fullName evidence="1">Uncharacterized protein</fullName>
    </submittedName>
</protein>
<keyword evidence="2" id="KW-1185">Reference proteome</keyword>
<gene>
    <name evidence="1" type="ORF">BJ969_005429</name>
</gene>
<evidence type="ECO:0000313" key="1">
    <source>
        <dbReference type="EMBL" id="MBB5072341.1"/>
    </source>
</evidence>
<dbReference type="RefSeq" id="WP_184483628.1">
    <property type="nucleotide sequence ID" value="NZ_JACHIV010000001.1"/>
</dbReference>
<organism evidence="1 2">
    <name type="scientific">Saccharopolyspora gloriosae</name>
    <dbReference type="NCBI Taxonomy" id="455344"/>
    <lineage>
        <taxon>Bacteria</taxon>
        <taxon>Bacillati</taxon>
        <taxon>Actinomycetota</taxon>
        <taxon>Actinomycetes</taxon>
        <taxon>Pseudonocardiales</taxon>
        <taxon>Pseudonocardiaceae</taxon>
        <taxon>Saccharopolyspora</taxon>
    </lineage>
</organism>
<dbReference type="AlphaFoldDB" id="A0A840NML9"/>
<dbReference type="Proteomes" id="UP000580474">
    <property type="component" value="Unassembled WGS sequence"/>
</dbReference>
<proteinExistence type="predicted"/>
<evidence type="ECO:0000313" key="2">
    <source>
        <dbReference type="Proteomes" id="UP000580474"/>
    </source>
</evidence>
<accession>A0A840NML9</accession>
<name>A0A840NML9_9PSEU</name>
<comment type="caution">
    <text evidence="1">The sequence shown here is derived from an EMBL/GenBank/DDBJ whole genome shotgun (WGS) entry which is preliminary data.</text>
</comment>
<dbReference type="EMBL" id="JACHIV010000001">
    <property type="protein sequence ID" value="MBB5072341.1"/>
    <property type="molecule type" value="Genomic_DNA"/>
</dbReference>